<comment type="subcellular location">
    <subcellularLocation>
        <location evidence="2">Cell membrane</location>
        <topology evidence="2">Multi-pass membrane protein</topology>
    </subcellularLocation>
</comment>
<evidence type="ECO:0000256" key="12">
    <source>
        <dbReference type="ARBA" id="ARBA00023012"/>
    </source>
</evidence>
<dbReference type="RefSeq" id="WP_210661800.1">
    <property type="nucleotide sequence ID" value="NZ_JAGKSP010000010.1"/>
</dbReference>
<feature type="transmembrane region" description="Helical" evidence="15">
    <location>
        <begin position="98"/>
        <end position="121"/>
    </location>
</feature>
<accession>A0ABS5CHP8</accession>
<feature type="domain" description="PAS" evidence="18">
    <location>
        <begin position="315"/>
        <end position="385"/>
    </location>
</feature>
<dbReference type="InterPro" id="IPR003594">
    <property type="entry name" value="HATPase_dom"/>
</dbReference>
<feature type="domain" description="Histidine kinase" evidence="16">
    <location>
        <begin position="448"/>
        <end position="669"/>
    </location>
</feature>
<dbReference type="InterPro" id="IPR013656">
    <property type="entry name" value="PAS_4"/>
</dbReference>
<evidence type="ECO:0000259" key="18">
    <source>
        <dbReference type="PROSITE" id="PS50112"/>
    </source>
</evidence>
<dbReference type="EMBL" id="JAGKSP010000010">
    <property type="protein sequence ID" value="MBP3965413.1"/>
    <property type="molecule type" value="Genomic_DNA"/>
</dbReference>
<dbReference type="SUPFAM" id="SSF52172">
    <property type="entry name" value="CheY-like"/>
    <property type="match status" value="2"/>
</dbReference>
<dbReference type="InterPro" id="IPR004358">
    <property type="entry name" value="Sig_transdc_His_kin-like_C"/>
</dbReference>
<dbReference type="CDD" id="cd00130">
    <property type="entry name" value="PAS"/>
    <property type="match status" value="1"/>
</dbReference>
<reference evidence="19 20" key="1">
    <citation type="submission" date="2021-04" db="EMBL/GenBank/DDBJ databases">
        <title>Paenibacillus sp. DLE-14 whole genome sequence.</title>
        <authorList>
            <person name="Ham Y.J."/>
        </authorList>
    </citation>
    <scope>NUCLEOTIDE SEQUENCE [LARGE SCALE GENOMIC DNA]</scope>
    <source>
        <strain evidence="19 20">DLE-14</strain>
    </source>
</reference>
<evidence type="ECO:0000259" key="17">
    <source>
        <dbReference type="PROSITE" id="PS50110"/>
    </source>
</evidence>
<organism evidence="19 20">
    <name type="scientific">Paenibacillus lignilyticus</name>
    <dbReference type="NCBI Taxonomy" id="1172615"/>
    <lineage>
        <taxon>Bacteria</taxon>
        <taxon>Bacillati</taxon>
        <taxon>Bacillota</taxon>
        <taxon>Bacilli</taxon>
        <taxon>Bacillales</taxon>
        <taxon>Paenibacillaceae</taxon>
        <taxon>Paenibacillus</taxon>
    </lineage>
</organism>
<keyword evidence="20" id="KW-1185">Reference proteome</keyword>
<evidence type="ECO:0000256" key="1">
    <source>
        <dbReference type="ARBA" id="ARBA00000085"/>
    </source>
</evidence>
<dbReference type="InterPro" id="IPR036097">
    <property type="entry name" value="HisK_dim/P_sf"/>
</dbReference>
<comment type="catalytic activity">
    <reaction evidence="1">
        <text>ATP + protein L-histidine = ADP + protein N-phospho-L-histidine.</text>
        <dbReference type="EC" id="2.7.13.3"/>
    </reaction>
</comment>
<dbReference type="SMART" id="SM00091">
    <property type="entry name" value="PAS"/>
    <property type="match status" value="1"/>
</dbReference>
<feature type="transmembrane region" description="Helical" evidence="15">
    <location>
        <begin position="127"/>
        <end position="144"/>
    </location>
</feature>
<keyword evidence="11 15" id="KW-1133">Transmembrane helix</keyword>
<dbReference type="CDD" id="cd00156">
    <property type="entry name" value="REC"/>
    <property type="match status" value="1"/>
</dbReference>
<dbReference type="InterPro" id="IPR035965">
    <property type="entry name" value="PAS-like_dom_sf"/>
</dbReference>
<dbReference type="Pfam" id="PF00072">
    <property type="entry name" value="Response_reg"/>
    <property type="match status" value="2"/>
</dbReference>
<evidence type="ECO:0000256" key="3">
    <source>
        <dbReference type="ARBA" id="ARBA00012438"/>
    </source>
</evidence>
<feature type="modified residue" description="4-aspartylphosphate" evidence="14">
    <location>
        <position position="880"/>
    </location>
</feature>
<feature type="domain" description="Response regulatory" evidence="17">
    <location>
        <begin position="687"/>
        <end position="804"/>
    </location>
</feature>
<evidence type="ECO:0000256" key="7">
    <source>
        <dbReference type="ARBA" id="ARBA00022692"/>
    </source>
</evidence>
<proteinExistence type="predicted"/>
<dbReference type="Pfam" id="PF08448">
    <property type="entry name" value="PAS_4"/>
    <property type="match status" value="1"/>
</dbReference>
<dbReference type="SMART" id="SM00448">
    <property type="entry name" value="REC"/>
    <property type="match status" value="2"/>
</dbReference>
<dbReference type="CDD" id="cd17546">
    <property type="entry name" value="REC_hyHK_CKI1_RcsC-like"/>
    <property type="match status" value="1"/>
</dbReference>
<dbReference type="PROSITE" id="PS50110">
    <property type="entry name" value="RESPONSE_REGULATORY"/>
    <property type="match status" value="2"/>
</dbReference>
<dbReference type="Gene3D" id="3.40.50.2300">
    <property type="match status" value="2"/>
</dbReference>
<dbReference type="PROSITE" id="PS50112">
    <property type="entry name" value="PAS"/>
    <property type="match status" value="1"/>
</dbReference>
<dbReference type="Gene3D" id="3.30.450.20">
    <property type="entry name" value="PAS domain"/>
    <property type="match status" value="2"/>
</dbReference>
<dbReference type="Gene3D" id="3.30.565.10">
    <property type="entry name" value="Histidine kinase-like ATPase, C-terminal domain"/>
    <property type="match status" value="1"/>
</dbReference>
<evidence type="ECO:0000256" key="14">
    <source>
        <dbReference type="PROSITE-ProRule" id="PRU00169"/>
    </source>
</evidence>
<evidence type="ECO:0000313" key="20">
    <source>
        <dbReference type="Proteomes" id="UP000673394"/>
    </source>
</evidence>
<dbReference type="PANTHER" id="PTHR45339">
    <property type="entry name" value="HYBRID SIGNAL TRANSDUCTION HISTIDINE KINASE J"/>
    <property type="match status" value="1"/>
</dbReference>
<evidence type="ECO:0000256" key="9">
    <source>
        <dbReference type="ARBA" id="ARBA00022777"/>
    </source>
</evidence>
<keyword evidence="13 15" id="KW-0472">Membrane</keyword>
<dbReference type="PROSITE" id="PS50109">
    <property type="entry name" value="HIS_KIN"/>
    <property type="match status" value="1"/>
</dbReference>
<dbReference type="InterPro" id="IPR005467">
    <property type="entry name" value="His_kinase_dom"/>
</dbReference>
<dbReference type="Pfam" id="PF02518">
    <property type="entry name" value="HATPase_c"/>
    <property type="match status" value="1"/>
</dbReference>
<dbReference type="CDD" id="cd00082">
    <property type="entry name" value="HisKA"/>
    <property type="match status" value="1"/>
</dbReference>
<gene>
    <name evidence="19" type="ORF">I8J30_22120</name>
</gene>
<keyword evidence="7 15" id="KW-0812">Transmembrane</keyword>
<evidence type="ECO:0000256" key="10">
    <source>
        <dbReference type="ARBA" id="ARBA00022840"/>
    </source>
</evidence>
<evidence type="ECO:0000256" key="15">
    <source>
        <dbReference type="SAM" id="Phobius"/>
    </source>
</evidence>
<keyword evidence="8" id="KW-0547">Nucleotide-binding</keyword>
<keyword evidence="12" id="KW-0902">Two-component regulatory system</keyword>
<protein>
    <recommendedName>
        <fullName evidence="3">histidine kinase</fullName>
        <ecNumber evidence="3">2.7.13.3</ecNumber>
    </recommendedName>
</protein>
<keyword evidence="10" id="KW-0067">ATP-binding</keyword>
<dbReference type="InterPro" id="IPR011006">
    <property type="entry name" value="CheY-like_superfamily"/>
</dbReference>
<dbReference type="Pfam" id="PF07694">
    <property type="entry name" value="5TM-5TMR_LYT"/>
    <property type="match status" value="1"/>
</dbReference>
<dbReference type="PANTHER" id="PTHR45339:SF1">
    <property type="entry name" value="HYBRID SIGNAL TRANSDUCTION HISTIDINE KINASE J"/>
    <property type="match status" value="1"/>
</dbReference>
<feature type="transmembrane region" description="Helical" evidence="15">
    <location>
        <begin position="66"/>
        <end position="91"/>
    </location>
</feature>
<feature type="domain" description="Response regulatory" evidence="17">
    <location>
        <begin position="831"/>
        <end position="947"/>
    </location>
</feature>
<dbReference type="SUPFAM" id="SSF55785">
    <property type="entry name" value="PYP-like sensor domain (PAS domain)"/>
    <property type="match status" value="2"/>
</dbReference>
<dbReference type="Proteomes" id="UP000673394">
    <property type="component" value="Unassembled WGS sequence"/>
</dbReference>
<evidence type="ECO:0000256" key="2">
    <source>
        <dbReference type="ARBA" id="ARBA00004651"/>
    </source>
</evidence>
<feature type="transmembrane region" description="Helical" evidence="15">
    <location>
        <begin position="6"/>
        <end position="23"/>
    </location>
</feature>
<evidence type="ECO:0000256" key="8">
    <source>
        <dbReference type="ARBA" id="ARBA00022741"/>
    </source>
</evidence>
<dbReference type="SMART" id="SM00388">
    <property type="entry name" value="HisKA"/>
    <property type="match status" value="1"/>
</dbReference>
<dbReference type="PRINTS" id="PR00344">
    <property type="entry name" value="BCTRLSENSOR"/>
</dbReference>
<evidence type="ECO:0000256" key="5">
    <source>
        <dbReference type="ARBA" id="ARBA00022553"/>
    </source>
</evidence>
<evidence type="ECO:0000259" key="16">
    <source>
        <dbReference type="PROSITE" id="PS50109"/>
    </source>
</evidence>
<dbReference type="InterPro" id="IPR003661">
    <property type="entry name" value="HisK_dim/P_dom"/>
</dbReference>
<feature type="transmembrane region" description="Helical" evidence="15">
    <location>
        <begin position="35"/>
        <end position="54"/>
    </location>
</feature>
<dbReference type="Pfam" id="PF00512">
    <property type="entry name" value="HisKA"/>
    <property type="match status" value="1"/>
</dbReference>
<dbReference type="SMART" id="SM00387">
    <property type="entry name" value="HATPase_c"/>
    <property type="match status" value="1"/>
</dbReference>
<dbReference type="NCBIfam" id="TIGR00229">
    <property type="entry name" value="sensory_box"/>
    <property type="match status" value="1"/>
</dbReference>
<evidence type="ECO:0000313" key="19">
    <source>
        <dbReference type="EMBL" id="MBP3965413.1"/>
    </source>
</evidence>
<feature type="modified residue" description="4-aspartylphosphate" evidence="14">
    <location>
        <position position="737"/>
    </location>
</feature>
<keyword evidence="4" id="KW-1003">Cell membrane</keyword>
<keyword evidence="9" id="KW-0418">Kinase</keyword>
<evidence type="ECO:0000256" key="4">
    <source>
        <dbReference type="ARBA" id="ARBA00022475"/>
    </source>
</evidence>
<evidence type="ECO:0000256" key="11">
    <source>
        <dbReference type="ARBA" id="ARBA00022989"/>
    </source>
</evidence>
<dbReference type="SUPFAM" id="SSF55874">
    <property type="entry name" value="ATPase domain of HSP90 chaperone/DNA topoisomerase II/histidine kinase"/>
    <property type="match status" value="1"/>
</dbReference>
<comment type="caution">
    <text evidence="19">The sequence shown here is derived from an EMBL/GenBank/DDBJ whole genome shotgun (WGS) entry which is preliminary data.</text>
</comment>
<dbReference type="InterPro" id="IPR000014">
    <property type="entry name" value="PAS"/>
</dbReference>
<dbReference type="CDD" id="cd16922">
    <property type="entry name" value="HATPase_EvgS-ArcB-TorS-like"/>
    <property type="match status" value="1"/>
</dbReference>
<name>A0ABS5CHP8_9BACL</name>
<dbReference type="SUPFAM" id="SSF47384">
    <property type="entry name" value="Homodimeric domain of signal transducing histidine kinase"/>
    <property type="match status" value="1"/>
</dbReference>
<dbReference type="InterPro" id="IPR011620">
    <property type="entry name" value="Sig_transdc_His_kinase_LytS_TM"/>
</dbReference>
<dbReference type="Gene3D" id="1.10.287.130">
    <property type="match status" value="1"/>
</dbReference>
<dbReference type="InterPro" id="IPR001789">
    <property type="entry name" value="Sig_transdc_resp-reg_receiver"/>
</dbReference>
<keyword evidence="6" id="KW-0808">Transferase</keyword>
<evidence type="ECO:0000256" key="6">
    <source>
        <dbReference type="ARBA" id="ARBA00022679"/>
    </source>
</evidence>
<keyword evidence="5 14" id="KW-0597">Phosphoprotein</keyword>
<sequence>MIKDLVVNAAFMTMITFFSSKLFAANRKNSKWKEILKLGIVQGILGCILVYYGVRLSDSIVIDLRYVPVLMATYFGGFGAAAIAGALVILYRMTVSPFGIGTITAIVTMLVYVGGVGFIMLRVQSLLRQWAYATLFSGIAFLIIGTQMIRIPVNILLILSTANTLGCYAMIYFRSYIIRAGELEQKNLRASEELHRLLHLQSGMTAKIIRDSHGDYRYSLIEGQLLLKQGWNGGEITGKRPNDLAGLSQEHVELVSAIYDRAFKGEEVRYESGFNGFRTFNIVQPIFKDGQVTEIILSSTDITNWKQAEDDLRESEERYRTIVENSNDIFITFNCEGTILSVNAKLARLLDLNMERIEGKRLTDLVRIGKEEEWDRYFREGVETKEMQRFELDLNFEGQSPRSFSVTILPMTVKGKIRIKVTFHDLTDWKLKREADGANKAKSQFLAQMSHEIRTPINAILGLNYLLQKTELSDRQKDYVNKSILSTRSLLNIIDDILDFSKIEANKIVLEQIAFDLYEVIHDLSNIVAVKAYEKELKLHFAINHRVPQMLSGDPLRLKQVLLNLVNNAVKFTHQGEVAVSIDFVKSNEHDVTLHFAVSDTGIGISSEQQKKLFHNFTQADMSTTRRYGGTGLGLVISQKFVELMNGKLEVESTPGVGSCFSFVAEFRSTDAPVMRQGLELDMKFLRVLLICDNSEMQQVLRNQLEQFKFIVSLAASEQEAIYTLSMHNRYDLIMVDWKLQAGDAVLLAERIKRDLPDKSQSIVLTSAYHEMELQKGVPSPAIEKVFFYPISQSHLFDEVISLMKPQAVGKPLETENAEIAEKYALLRGASVLLVEDNAINQLVAMELLKGMGMVIDVVDNGEEAVNRVRGKRYDVILMDLQMPIMDGYESTRLIRQIEHAKQTPIIAMTADAMKGVQEEVLEAGMDYYLTKPFDPALIYTVLLQSLQKIA</sequence>
<feature type="transmembrane region" description="Helical" evidence="15">
    <location>
        <begin position="151"/>
        <end position="173"/>
    </location>
</feature>
<evidence type="ECO:0000256" key="13">
    <source>
        <dbReference type="ARBA" id="ARBA00023136"/>
    </source>
</evidence>
<dbReference type="InterPro" id="IPR036890">
    <property type="entry name" value="HATPase_C_sf"/>
</dbReference>
<dbReference type="EC" id="2.7.13.3" evidence="3"/>